<evidence type="ECO:0000313" key="2">
    <source>
        <dbReference type="EMBL" id="QOS67871.1"/>
    </source>
</evidence>
<dbReference type="InterPro" id="IPR018445">
    <property type="entry name" value="Put_Phosphate_transp_reg"/>
</dbReference>
<name>A0A6L7IQ15_9ACTN</name>
<reference evidence="2 3" key="1">
    <citation type="submission" date="2020-10" db="EMBL/GenBank/DDBJ databases">
        <title>Eggerthella sp. nov., isolated from human feces.</title>
        <authorList>
            <person name="Yajun G."/>
        </authorList>
    </citation>
    <scope>NUCLEOTIDE SEQUENCE [LARGE SCALE GENOMIC DNA]</scope>
    <source>
        <strain evidence="2 3">HF-1101</strain>
    </source>
</reference>
<protein>
    <submittedName>
        <fullName evidence="2">DUF47 family protein</fullName>
    </submittedName>
</protein>
<sequence length="209" mass="24455">MGKKRKADYFDLFEKQSEAAVAEAQLLIEVIDSYTSGKSVRELMERAHALENESDEYSHAVYKMLSHDFITPIEREDIIALTQNLDNLIDFIEDVVLCFYMYRASDMHEHAREFAVLIKKSCKTLDKAMKDFRHFKKSKAIRQLIIDVNAYEEEADRLYLKVNRSLYGKEHDDPLRVVMWLRIFDRMEKCCDTCEHVADTMGGILLKNA</sequence>
<dbReference type="Proteomes" id="UP000478463">
    <property type="component" value="Chromosome"/>
</dbReference>
<dbReference type="AlphaFoldDB" id="A0A6L7IQ15"/>
<proteinExistence type="inferred from homology"/>
<dbReference type="InterPro" id="IPR038078">
    <property type="entry name" value="PhoU-like_sf"/>
</dbReference>
<dbReference type="Pfam" id="PF01865">
    <property type="entry name" value="PhoU_div"/>
    <property type="match status" value="1"/>
</dbReference>
<dbReference type="PANTHER" id="PTHR37298:SF1">
    <property type="entry name" value="UPF0111 PROTEIN YKAA"/>
    <property type="match status" value="1"/>
</dbReference>
<dbReference type="RefSeq" id="WP_160941336.1">
    <property type="nucleotide sequence ID" value="NZ_CP063310.1"/>
</dbReference>
<evidence type="ECO:0000313" key="3">
    <source>
        <dbReference type="Proteomes" id="UP000478463"/>
    </source>
</evidence>
<dbReference type="PANTHER" id="PTHR37298">
    <property type="entry name" value="UPF0111 PROTEIN YKAA"/>
    <property type="match status" value="1"/>
</dbReference>
<dbReference type="InterPro" id="IPR052912">
    <property type="entry name" value="UPF0111_domain"/>
</dbReference>
<dbReference type="KEGG" id="egd:GS424_015410"/>
<comment type="similarity">
    <text evidence="1">Belongs to the UPF0111 family.</text>
</comment>
<accession>A0A6L7IQ15</accession>
<gene>
    <name evidence="2" type="ORF">GS424_015410</name>
</gene>
<organism evidence="2 3">
    <name type="scientific">Eggerthella guodeyinii</name>
    <dbReference type="NCBI Taxonomy" id="2690837"/>
    <lineage>
        <taxon>Bacteria</taxon>
        <taxon>Bacillati</taxon>
        <taxon>Actinomycetota</taxon>
        <taxon>Coriobacteriia</taxon>
        <taxon>Eggerthellales</taxon>
        <taxon>Eggerthellaceae</taxon>
        <taxon>Eggerthella</taxon>
    </lineage>
</organism>
<dbReference type="EMBL" id="CP063310">
    <property type="protein sequence ID" value="QOS67871.1"/>
    <property type="molecule type" value="Genomic_DNA"/>
</dbReference>
<evidence type="ECO:0000256" key="1">
    <source>
        <dbReference type="ARBA" id="ARBA00008591"/>
    </source>
</evidence>
<dbReference type="Gene3D" id="1.20.58.220">
    <property type="entry name" value="Phosphate transport system protein phou homolog 2, domain 2"/>
    <property type="match status" value="1"/>
</dbReference>